<evidence type="ECO:0000313" key="2">
    <source>
        <dbReference type="EMBL" id="OAX31049.1"/>
    </source>
</evidence>
<dbReference type="InParanoid" id="A0A1B7MEL7"/>
<sequence>MVGHLFSGGRTLFGRLFSVFRPNNYHTQDAPPRTRLLERARNTLSRTPHRHDEGIEVQDRRSAVVDVPFTRGKQRNVSAAEVRTKRQKQKQKAKNAKNASAGHSRPPHGSVTQQFGGAAEAQPSSSDPHAAAPTPPTTPGVASVATTRWTRFWLTACCMSAQYPDGHH</sequence>
<dbReference type="EMBL" id="KV449632">
    <property type="protein sequence ID" value="OAX31049.1"/>
    <property type="molecule type" value="Genomic_DNA"/>
</dbReference>
<dbReference type="Proteomes" id="UP000092154">
    <property type="component" value="Unassembled WGS sequence"/>
</dbReference>
<accession>A0A1B7MEL7</accession>
<feature type="compositionally biased region" description="Low complexity" evidence="1">
    <location>
        <begin position="121"/>
        <end position="132"/>
    </location>
</feature>
<dbReference type="OrthoDB" id="2686499at2759"/>
<gene>
    <name evidence="2" type="ORF">K503DRAFT_129512</name>
</gene>
<keyword evidence="3" id="KW-1185">Reference proteome</keyword>
<proteinExistence type="predicted"/>
<name>A0A1B7MEL7_9AGAM</name>
<feature type="compositionally biased region" description="Basic residues" evidence="1">
    <location>
        <begin position="85"/>
        <end position="95"/>
    </location>
</feature>
<feature type="region of interest" description="Disordered" evidence="1">
    <location>
        <begin position="67"/>
        <end position="142"/>
    </location>
</feature>
<evidence type="ECO:0000313" key="3">
    <source>
        <dbReference type="Proteomes" id="UP000092154"/>
    </source>
</evidence>
<evidence type="ECO:0000256" key="1">
    <source>
        <dbReference type="SAM" id="MobiDB-lite"/>
    </source>
</evidence>
<protein>
    <submittedName>
        <fullName evidence="2">Uncharacterized protein</fullName>
    </submittedName>
</protein>
<reference evidence="2 3" key="1">
    <citation type="submission" date="2016-06" db="EMBL/GenBank/DDBJ databases">
        <title>Comparative genomics of the ectomycorrhizal sister species Rhizopogon vinicolor and Rhizopogon vesiculosus (Basidiomycota: Boletales) reveals a divergence of the mating type B locus.</title>
        <authorList>
            <consortium name="DOE Joint Genome Institute"/>
            <person name="Mujic A.B."/>
            <person name="Kuo A."/>
            <person name="Tritt A."/>
            <person name="Lipzen A."/>
            <person name="Chen C."/>
            <person name="Johnson J."/>
            <person name="Sharma A."/>
            <person name="Barry K."/>
            <person name="Grigoriev I.V."/>
            <person name="Spatafora J.W."/>
        </authorList>
    </citation>
    <scope>NUCLEOTIDE SEQUENCE [LARGE SCALE GENOMIC DNA]</scope>
    <source>
        <strain evidence="2 3">AM-OR11-026</strain>
    </source>
</reference>
<dbReference type="AlphaFoldDB" id="A0A1B7MEL7"/>
<organism evidence="2 3">
    <name type="scientific">Rhizopogon vinicolor AM-OR11-026</name>
    <dbReference type="NCBI Taxonomy" id="1314800"/>
    <lineage>
        <taxon>Eukaryota</taxon>
        <taxon>Fungi</taxon>
        <taxon>Dikarya</taxon>
        <taxon>Basidiomycota</taxon>
        <taxon>Agaricomycotina</taxon>
        <taxon>Agaricomycetes</taxon>
        <taxon>Agaricomycetidae</taxon>
        <taxon>Boletales</taxon>
        <taxon>Suillineae</taxon>
        <taxon>Rhizopogonaceae</taxon>
        <taxon>Rhizopogon</taxon>
    </lineage>
</organism>